<dbReference type="InterPro" id="IPR027417">
    <property type="entry name" value="P-loop_NTPase"/>
</dbReference>
<dbReference type="InterPro" id="IPR008271">
    <property type="entry name" value="Ser/Thr_kinase_AS"/>
</dbReference>
<dbReference type="PANTHER" id="PTHR24348">
    <property type="entry name" value="SERINE/THREONINE-PROTEIN KINASE UNC-51-RELATED"/>
    <property type="match status" value="1"/>
</dbReference>
<dbReference type="SUPFAM" id="SSF55073">
    <property type="entry name" value="Nucleotide cyclase"/>
    <property type="match status" value="1"/>
</dbReference>
<evidence type="ECO:0000256" key="1">
    <source>
        <dbReference type="ARBA" id="ARBA00004167"/>
    </source>
</evidence>
<proteinExistence type="predicted"/>
<protein>
    <submittedName>
        <fullName evidence="8">TOMM system kinase/cyclase fusion protein</fullName>
    </submittedName>
</protein>
<dbReference type="Gene3D" id="3.40.50.300">
    <property type="entry name" value="P-loop containing nucleotide triphosphate hydrolases"/>
    <property type="match status" value="1"/>
</dbReference>
<reference evidence="8 9" key="1">
    <citation type="submission" date="2021-03" db="EMBL/GenBank/DDBJ databases">
        <title>Complete Genome of Pseudoalteromonas viridis Strain BBR56, a new biocontrol bacterial candidate.</title>
        <authorList>
            <person name="Handayani D.P."/>
            <person name="Isnansetyo A."/>
            <person name="Istiqomah I."/>
            <person name="Jumina J."/>
        </authorList>
    </citation>
    <scope>NUCLEOTIDE SEQUENCE [LARGE SCALE GENOMIC DNA]</scope>
    <source>
        <strain evidence="8 9">BBR56</strain>
    </source>
</reference>
<dbReference type="PROSITE" id="PS50011">
    <property type="entry name" value="PROTEIN_KINASE_DOM"/>
    <property type="match status" value="1"/>
</dbReference>
<keyword evidence="3 6" id="KW-0547">Nucleotide-binding</keyword>
<dbReference type="InterPro" id="IPR041664">
    <property type="entry name" value="AAA_16"/>
</dbReference>
<dbReference type="Pfam" id="PF00069">
    <property type="entry name" value="Pkinase"/>
    <property type="match status" value="1"/>
</dbReference>
<dbReference type="InterPro" id="IPR029787">
    <property type="entry name" value="Nucleotide_cyclase"/>
</dbReference>
<evidence type="ECO:0000256" key="5">
    <source>
        <dbReference type="ARBA" id="ARBA00022840"/>
    </source>
</evidence>
<dbReference type="InterPro" id="IPR000719">
    <property type="entry name" value="Prot_kinase_dom"/>
</dbReference>
<comment type="subcellular location">
    <subcellularLocation>
        <location evidence="1">Membrane</location>
        <topology evidence="1">Single-pass membrane protein</topology>
    </subcellularLocation>
</comment>
<dbReference type="InterPro" id="IPR023889">
    <property type="entry name" value="TOMM_kin_cyc"/>
</dbReference>
<dbReference type="Gene3D" id="3.30.70.1230">
    <property type="entry name" value="Nucleotide cyclase"/>
    <property type="match status" value="1"/>
</dbReference>
<dbReference type="PROSITE" id="PS00108">
    <property type="entry name" value="PROTEIN_KINASE_ST"/>
    <property type="match status" value="1"/>
</dbReference>
<dbReference type="Proteomes" id="UP000665025">
    <property type="component" value="Chromosome 2"/>
</dbReference>
<sequence>MPLTQFSDPYIQDRFQSTQYELIHKIGEGGFGKVYKAKNKNTDQLVAIKFLALEPHLDEAKKHRYIERFKRETSLSSQLQHPHIVRLLDKGQVDENLLYGVFEYVEGQSLREHLIQEGALDAVDATDIMLQVLDALIHAHQKGIVHRDIKPANIMLTQAGAKTYAKILDFGIGTLSQESRHQDFATLTLTQETLGTPSYSAPEQLRGEPASAKTDIYVWGLVFLECLTGLPAVTGSSIASIYHKQLSDVHIPLPSALLGHPLSGLLRRVLQKNATERVISGEEAFSELNSMNVSNLVGVLADVQAQHGYDDATVVLRTDDPSHPGQQDYTTLTERKQITVMALRLSAKMLDENTKDLDVIDTLFKSQRNTCIDIATRFGAYHVGNLADTALFYFGYPVASDNDTRLSARTALDVISELGKRNALMQEAHGVQLNAHIGLHSGIFVTYANAVPEGHVANTAMQLARLAGERQILCTAESRAILEPYSEFDYFDNMQLGMAFEQQAIYNLKGEKRVEAFGFMRGTRHHHKLIGRQSELDKTLSIINNEQQTTRVAHIYGEAGIGKSRLLQEIRANAGKYQHLVAQCLPEHQNNALYPVLTLVRYLFNTSNLSNTEVIDLFVSLLNEQDSTLNTETILPILLVWLNIELPEDMQPSSLAPDAQKELLFKGLSALLLSHKFSLSNHKLYIIEDIHWADSTTLEFIHHFAANLGDGSVLISTSRQPKPDSLHDLTLLELELHKLTAKATEDFIEQLFEGKAVSKNVRDILVSRTDGIPLFIEELVDMLKQKALVSEQSGEVNFVSPDKLDQVPSSLRESLQQKLDSLVHAKETAQLAATIGREFEYDLLVAASSLSEDQIQNDLNELIEKDLIIQQRRVENDSYIFKHALVRDAAYGSMSTDHLKGFHKSVADTLIKYFPQKSAQFPLSIAKHFASAELYEEAVNYGNIAIGDLGRISFNFEAIELSSYISSWVDKVQIPQNRAALQLKINNTLLPIRTIFDGWGSHVIHDLANQNISLIESIEEPSHIISMETLKACKEKALWTNLFYFHLQANRQKARLLGEELLEYALNEKNRQFEITTRTLLGQACFFDADFEIAKTHFETVLSLYDEQKDSRLFMEFAIDPYLFSSGNLLCIESLMGDHSKSERYLQLCMRYAKATDNIANIITAYTFGTCMYYVFGSKEKMKQSTQEAFDIYGDKIKSAWVHRYFLIMRDWGHNEYETAEKIVQEELAGGQSGFLSWYEPSLAETYISTKQYEKAIHLLSESINRQQQSNEVCILPIALRLLAKATHLLKNTQNEQSEALFEKALTLSREHKTEWLITLIINDMQMLGYGNRELLESQISALKSTNNFNTESVTGLINDNF</sequence>
<organism evidence="8 9">
    <name type="scientific">Pseudoalteromonas viridis</name>
    <dbReference type="NCBI Taxonomy" id="339617"/>
    <lineage>
        <taxon>Bacteria</taxon>
        <taxon>Pseudomonadati</taxon>
        <taxon>Pseudomonadota</taxon>
        <taxon>Gammaproteobacteria</taxon>
        <taxon>Alteromonadales</taxon>
        <taxon>Pseudoalteromonadaceae</taxon>
        <taxon>Pseudoalteromonas</taxon>
    </lineage>
</organism>
<dbReference type="InterPro" id="IPR011009">
    <property type="entry name" value="Kinase-like_dom_sf"/>
</dbReference>
<evidence type="ECO:0000259" key="7">
    <source>
        <dbReference type="PROSITE" id="PS50011"/>
    </source>
</evidence>
<evidence type="ECO:0000256" key="6">
    <source>
        <dbReference type="PROSITE-ProRule" id="PRU10141"/>
    </source>
</evidence>
<gene>
    <name evidence="8" type="ORF">J5X90_21750</name>
</gene>
<evidence type="ECO:0000256" key="2">
    <source>
        <dbReference type="ARBA" id="ARBA00022679"/>
    </source>
</evidence>
<keyword evidence="2" id="KW-0808">Transferase</keyword>
<dbReference type="InterPro" id="IPR017441">
    <property type="entry name" value="Protein_kinase_ATP_BS"/>
</dbReference>
<name>A0ABX7VFS2_9GAMM</name>
<feature type="domain" description="Protein kinase" evidence="7">
    <location>
        <begin position="20"/>
        <end position="289"/>
    </location>
</feature>
<dbReference type="SUPFAM" id="SSF52540">
    <property type="entry name" value="P-loop containing nucleoside triphosphate hydrolases"/>
    <property type="match status" value="1"/>
</dbReference>
<dbReference type="PROSITE" id="PS00107">
    <property type="entry name" value="PROTEIN_KINASE_ATP"/>
    <property type="match status" value="1"/>
</dbReference>
<keyword evidence="4 8" id="KW-0418">Kinase</keyword>
<dbReference type="SMART" id="SM00220">
    <property type="entry name" value="S_TKc"/>
    <property type="match status" value="1"/>
</dbReference>
<dbReference type="Gene3D" id="1.10.510.10">
    <property type="entry name" value="Transferase(Phosphotransferase) domain 1"/>
    <property type="match status" value="1"/>
</dbReference>
<dbReference type="RefSeq" id="WP_209053702.1">
    <property type="nucleotide sequence ID" value="NZ_CP072426.1"/>
</dbReference>
<dbReference type="InterPro" id="IPR045269">
    <property type="entry name" value="Atg1-like"/>
</dbReference>
<dbReference type="InterPro" id="IPR011990">
    <property type="entry name" value="TPR-like_helical_dom_sf"/>
</dbReference>
<accession>A0ABX7VFS2</accession>
<dbReference type="Gene3D" id="1.25.40.10">
    <property type="entry name" value="Tetratricopeptide repeat domain"/>
    <property type="match status" value="1"/>
</dbReference>
<evidence type="ECO:0000256" key="3">
    <source>
        <dbReference type="ARBA" id="ARBA00022741"/>
    </source>
</evidence>
<evidence type="ECO:0000256" key="4">
    <source>
        <dbReference type="ARBA" id="ARBA00022777"/>
    </source>
</evidence>
<dbReference type="SUPFAM" id="SSF56112">
    <property type="entry name" value="Protein kinase-like (PK-like)"/>
    <property type="match status" value="1"/>
</dbReference>
<dbReference type="GO" id="GO:0016301">
    <property type="term" value="F:kinase activity"/>
    <property type="evidence" value="ECO:0007669"/>
    <property type="project" value="UniProtKB-KW"/>
</dbReference>
<keyword evidence="5 6" id="KW-0067">ATP-binding</keyword>
<dbReference type="NCBIfam" id="TIGR03903">
    <property type="entry name" value="TOMM_kin_cyc"/>
    <property type="match status" value="1"/>
</dbReference>
<dbReference type="EMBL" id="CP072426">
    <property type="protein sequence ID" value="QTL37474.1"/>
    <property type="molecule type" value="Genomic_DNA"/>
</dbReference>
<dbReference type="Pfam" id="PF13191">
    <property type="entry name" value="AAA_16"/>
    <property type="match status" value="1"/>
</dbReference>
<dbReference type="CDD" id="cd14014">
    <property type="entry name" value="STKc_PknB_like"/>
    <property type="match status" value="1"/>
</dbReference>
<evidence type="ECO:0000313" key="8">
    <source>
        <dbReference type="EMBL" id="QTL37474.1"/>
    </source>
</evidence>
<dbReference type="PANTHER" id="PTHR24348:SF22">
    <property type="entry name" value="NON-SPECIFIC SERINE_THREONINE PROTEIN KINASE"/>
    <property type="match status" value="1"/>
</dbReference>
<feature type="binding site" evidence="6">
    <location>
        <position position="49"/>
    </location>
    <ligand>
        <name>ATP</name>
        <dbReference type="ChEBI" id="CHEBI:30616"/>
    </ligand>
</feature>
<keyword evidence="9" id="KW-1185">Reference proteome</keyword>
<evidence type="ECO:0000313" key="9">
    <source>
        <dbReference type="Proteomes" id="UP000665025"/>
    </source>
</evidence>
<dbReference type="SUPFAM" id="SSF48452">
    <property type="entry name" value="TPR-like"/>
    <property type="match status" value="1"/>
</dbReference>